<feature type="region of interest" description="Disordered" evidence="1">
    <location>
        <begin position="348"/>
        <end position="413"/>
    </location>
</feature>
<protein>
    <submittedName>
        <fullName evidence="2">Uncharacterized protein</fullName>
    </submittedName>
</protein>
<dbReference type="VEuPathDB" id="PiroplasmaDB:BEWA_024440"/>
<evidence type="ECO:0000256" key="1">
    <source>
        <dbReference type="SAM" id="MobiDB-lite"/>
    </source>
</evidence>
<dbReference type="RefSeq" id="XP_004829261.1">
    <property type="nucleotide sequence ID" value="XM_004829204.1"/>
</dbReference>
<reference evidence="2 3" key="1">
    <citation type="journal article" date="2012" name="BMC Genomics">
        <title>Comparative genomic analysis and phylogenetic position of Theileria equi.</title>
        <authorList>
            <person name="Kappmeyer L.S."/>
            <person name="Thiagarajan M."/>
            <person name="Herndon D.R."/>
            <person name="Ramsay J.D."/>
            <person name="Caler E."/>
            <person name="Djikeng A."/>
            <person name="Gillespie J.J."/>
            <person name="Lau A.O."/>
            <person name="Roalson E.H."/>
            <person name="Silva J.C."/>
            <person name="Silva M.G."/>
            <person name="Suarez C.E."/>
            <person name="Ueti M.W."/>
            <person name="Nene V.M."/>
            <person name="Mealey R.H."/>
            <person name="Knowles D.P."/>
            <person name="Brayton K.A."/>
        </authorList>
    </citation>
    <scope>NUCLEOTIDE SEQUENCE [LARGE SCALE GENOMIC DNA]</scope>
    <source>
        <strain evidence="2 3">WA</strain>
    </source>
</reference>
<dbReference type="STRING" id="1537102.L0AVL8"/>
<keyword evidence="3" id="KW-1185">Reference proteome</keyword>
<name>L0AVL8_THEEQ</name>
<feature type="compositionally biased region" description="Acidic residues" evidence="1">
    <location>
        <begin position="350"/>
        <end position="367"/>
    </location>
</feature>
<feature type="compositionally biased region" description="Pro residues" evidence="1">
    <location>
        <begin position="376"/>
        <end position="387"/>
    </location>
</feature>
<accession>L0AVL8</accession>
<organism evidence="2 3">
    <name type="scientific">Theileria equi strain WA</name>
    <dbReference type="NCBI Taxonomy" id="1537102"/>
    <lineage>
        <taxon>Eukaryota</taxon>
        <taxon>Sar</taxon>
        <taxon>Alveolata</taxon>
        <taxon>Apicomplexa</taxon>
        <taxon>Aconoidasida</taxon>
        <taxon>Piroplasmida</taxon>
        <taxon>Theileriidae</taxon>
        <taxon>Theileria</taxon>
    </lineage>
</organism>
<dbReference type="EMBL" id="CP001669">
    <property type="protein sequence ID" value="AFZ79595.1"/>
    <property type="molecule type" value="Genomic_DNA"/>
</dbReference>
<gene>
    <name evidence="2" type="ORF">BEWA_024440</name>
</gene>
<dbReference type="GeneID" id="15806169"/>
<evidence type="ECO:0000313" key="2">
    <source>
        <dbReference type="EMBL" id="AFZ79595.1"/>
    </source>
</evidence>
<dbReference type="AlphaFoldDB" id="L0AVL8"/>
<dbReference type="KEGG" id="beq:BEWA_024440"/>
<evidence type="ECO:0000313" key="3">
    <source>
        <dbReference type="Proteomes" id="UP000031512"/>
    </source>
</evidence>
<proteinExistence type="predicted"/>
<sequence>MAAIPSLAIIDLSKNKEADISLNNSTTYSEPVTGSTTRINITVTRSSYPPNPNPKKETSANFYKYEHASGSSFMLREIKDDTGMVISVSGLRNVPNVSSVSAYCWKYDKAGNGRKPKKVLIVGITTNYRGSTEYYARGTNWRNWTKINKDFRSRNLRGGLEKELDDLTCDYHDAVTIDLSRSKSLHGNRYCCTYHKEISGKVTVTKGEIKVKGHSNLTTDYYKHSIEDRYDISGIKYYENNVDNFRRRIISSRFSWPIKGAVDIYTIYCGEKPTLIYVQANKAYPPTTTWYRRSGQGDDAKWKKSNKILRGVKPNDFDSLDCKHWKKLKNILHGRGCGDLKDCTESLSLSEEDEDGDEKESDDESSNDEMGISPAPGVPPPPPPQQPGPKRDDSNGDTETEGGGAKNTEKADKLTVIAPAATIPVGYIISGVFGGSGAAGFAGWKLYKSFKQDPWVRQI</sequence>
<dbReference type="Proteomes" id="UP000031512">
    <property type="component" value="Chromosome 1"/>
</dbReference>